<evidence type="ECO:0000259" key="3">
    <source>
        <dbReference type="Pfam" id="PF23914"/>
    </source>
</evidence>
<dbReference type="PROSITE" id="PS50005">
    <property type="entry name" value="TPR"/>
    <property type="match status" value="4"/>
</dbReference>
<dbReference type="PANTHER" id="PTHR12558:SF13">
    <property type="entry name" value="CELL DIVISION CYCLE PROTEIN 27 HOMOLOG"/>
    <property type="match status" value="1"/>
</dbReference>
<dbReference type="SUPFAM" id="SSF48452">
    <property type="entry name" value="TPR-like"/>
    <property type="match status" value="1"/>
</dbReference>
<feature type="repeat" description="TPR" evidence="1">
    <location>
        <begin position="345"/>
        <end position="378"/>
    </location>
</feature>
<dbReference type="Gene3D" id="1.25.40.10">
    <property type="entry name" value="Tetratricopeptide repeat domain"/>
    <property type="match status" value="2"/>
</dbReference>
<dbReference type="PROSITE" id="PS50293">
    <property type="entry name" value="TPR_REGION"/>
    <property type="match status" value="2"/>
</dbReference>
<accession>A0A367ZRX7</accession>
<dbReference type="Pfam" id="PF23914">
    <property type="entry name" value="TPR_CcmH_CycH"/>
    <property type="match status" value="1"/>
</dbReference>
<protein>
    <submittedName>
        <fullName evidence="4">TPR domain protein</fullName>
    </submittedName>
</protein>
<dbReference type="Proteomes" id="UP000252355">
    <property type="component" value="Unassembled WGS sequence"/>
</dbReference>
<evidence type="ECO:0000313" key="5">
    <source>
        <dbReference type="Proteomes" id="UP000252355"/>
    </source>
</evidence>
<dbReference type="SMART" id="SM00028">
    <property type="entry name" value="TPR"/>
    <property type="match status" value="6"/>
</dbReference>
<keyword evidence="1" id="KW-0802">TPR repeat</keyword>
<organism evidence="4 5">
    <name type="scientific">Candidatus Ozemobacter sibiricus</name>
    <dbReference type="NCBI Taxonomy" id="2268124"/>
    <lineage>
        <taxon>Bacteria</taxon>
        <taxon>Candidatus Ozemobacteria</taxon>
        <taxon>Candidatus Ozemobacterales</taxon>
        <taxon>Candidatus Ozemobacteraceae</taxon>
        <taxon>Candidatus Ozemobacter</taxon>
    </lineage>
</organism>
<name>A0A367ZRX7_9BACT</name>
<dbReference type="AlphaFoldDB" id="A0A367ZRX7"/>
<dbReference type="InterPro" id="IPR056413">
    <property type="entry name" value="TPR_CcmH_CycH"/>
</dbReference>
<dbReference type="InterPro" id="IPR011990">
    <property type="entry name" value="TPR-like_helical_dom_sf"/>
</dbReference>
<feature type="region of interest" description="Disordered" evidence="2">
    <location>
        <begin position="991"/>
        <end position="1016"/>
    </location>
</feature>
<gene>
    <name evidence="4" type="ORF">OZSIB_2783</name>
</gene>
<evidence type="ECO:0000313" key="4">
    <source>
        <dbReference type="EMBL" id="RCK80895.1"/>
    </source>
</evidence>
<feature type="repeat" description="TPR" evidence="1">
    <location>
        <begin position="311"/>
        <end position="344"/>
    </location>
</feature>
<dbReference type="PANTHER" id="PTHR12558">
    <property type="entry name" value="CELL DIVISION CYCLE 16,23,27"/>
    <property type="match status" value="1"/>
</dbReference>
<evidence type="ECO:0000256" key="2">
    <source>
        <dbReference type="SAM" id="MobiDB-lite"/>
    </source>
</evidence>
<feature type="compositionally biased region" description="Basic and acidic residues" evidence="2">
    <location>
        <begin position="1005"/>
        <end position="1016"/>
    </location>
</feature>
<comment type="caution">
    <text evidence="4">The sequence shown here is derived from an EMBL/GenBank/DDBJ whole genome shotgun (WGS) entry which is preliminary data.</text>
</comment>
<dbReference type="EMBL" id="QOQW01000004">
    <property type="protein sequence ID" value="RCK80895.1"/>
    <property type="molecule type" value="Genomic_DNA"/>
</dbReference>
<sequence length="1016" mass="113819">MGLLVVLLASWGCLWSVPARAETIDLDFGLPLFGLEEIRLEREKAPDFNLVLLKKYLSENENNTLAPLAALMRWMALIRLSDEQKAATLRRLVLDLFKNGDLTKRPRQEVLNELWIRGLLLAADKEPDPKNLKDHEFEDFLLKAEDILAGQPEYFLVKGVLFHALRHRPNGFFSPMRPLEDLKKALGLAPAQDAHFFFVVGQALRLLGTQENSLYLAIGAYEKAASLMPTNGRLQNTLLGIYMGLHESYQAMKKPEPFWLEEAVYKKILTLFPNNPHALNNLGFLYAEYGLHRELAQSLCQRAVDRMPDNASFRDSLGWAAFKNQQYEKAETELRKSIELNPDAYEPYYHLGTLYYVTRKYELAIANYEKALQIKPDAPETLNNFAYLLAELDRDIDKALAMATKAVKLEPANASYLDTLGWVYYRLGRYDEAQRYLQKALQLTPEVGEILVHLGKVFLEQGKFGQALDYIKQAHRVDPRLDNIEQDLYLAITLKAQYGALEEYHRLFGAQVDPDKIKRILLTLVGVYQGEGLYAHAIRLTKLCEAIQRREIDLARPLFDFYRLDPASAAVAVGSQTAAPTARPADRPTEGAGADEAVARGGEEEAEPPMPIALPPVVKAGLAVHLGPVLFEQIAAHLLAFPGFEQLALTLVVPDLGAPAASAWFDLQMPGLANRDPLGVVSYALRLLGAEEVPISVASEGRRLQARLGRLEVWAIQQAGHLMMGFGPTVPAIDVAALEATFPYAADCLIGLFLDWPTCLDALPRLVRPFLPNPVAPFQVVLSRFFWTNEGFRESSLLVPGMDVTPGFLQSLARDLFAYKVMLLRLGFNPSIQVKARDGLIQLEAGYGGLPSRWQAWWTAVQPLRLLLKSRLDAWACALRRVFFGGPLEDLDKICPAGGQISVNGPTGALECSIHQGFALFPLPGLARDRCAYSRRRLTEMFQRLSPRILKELSPDELRKRFQMDYNIPPCPAGGEFFFDEQSRVRCTIHQDGDHKTGLPASAPPKDDQNKTEQER</sequence>
<evidence type="ECO:0000256" key="1">
    <source>
        <dbReference type="PROSITE-ProRule" id="PRU00339"/>
    </source>
</evidence>
<feature type="domain" description="Cytochrome c-type biogenesis protein H TPR" evidence="3">
    <location>
        <begin position="334"/>
        <end position="446"/>
    </location>
</feature>
<proteinExistence type="predicted"/>
<feature type="repeat" description="TPR" evidence="1">
    <location>
        <begin position="448"/>
        <end position="481"/>
    </location>
</feature>
<reference evidence="4 5" key="1">
    <citation type="submission" date="2018-05" db="EMBL/GenBank/DDBJ databases">
        <title>A metagenomic window into the 2 km-deep terrestrial subsurface aquifer revealed taxonomically and functionally diverse microbial community comprising novel uncultured bacterial lineages.</title>
        <authorList>
            <person name="Kadnikov V.V."/>
            <person name="Mardanov A.V."/>
            <person name="Beletsky A.V."/>
            <person name="Banks D."/>
            <person name="Pimenov N.V."/>
            <person name="Frank Y.A."/>
            <person name="Karnachuk O.V."/>
            <person name="Ravin N.V."/>
        </authorList>
    </citation>
    <scope>NUCLEOTIDE SEQUENCE [LARGE SCALE GENOMIC DNA]</scope>
    <source>
        <strain evidence="4">BY5</strain>
    </source>
</reference>
<feature type="repeat" description="TPR" evidence="1">
    <location>
        <begin position="414"/>
        <end position="447"/>
    </location>
</feature>
<feature type="region of interest" description="Disordered" evidence="2">
    <location>
        <begin position="575"/>
        <end position="610"/>
    </location>
</feature>
<dbReference type="InterPro" id="IPR019734">
    <property type="entry name" value="TPR_rpt"/>
</dbReference>